<reference evidence="1" key="1">
    <citation type="submission" date="2021-01" db="EMBL/GenBank/DDBJ databases">
        <authorList>
            <person name="Corre E."/>
            <person name="Pelletier E."/>
            <person name="Niang G."/>
            <person name="Scheremetjew M."/>
            <person name="Finn R."/>
            <person name="Kale V."/>
            <person name="Holt S."/>
            <person name="Cochrane G."/>
            <person name="Meng A."/>
            <person name="Brown T."/>
            <person name="Cohen L."/>
        </authorList>
    </citation>
    <scope>NUCLEOTIDE SEQUENCE</scope>
    <source>
        <strain evidence="1">Fehren 1</strain>
    </source>
</reference>
<accession>A0A7S3I1H0</accession>
<protein>
    <submittedName>
        <fullName evidence="1">Uncharacterized protein</fullName>
    </submittedName>
</protein>
<evidence type="ECO:0000313" key="1">
    <source>
        <dbReference type="EMBL" id="CAE0310246.1"/>
    </source>
</evidence>
<gene>
    <name evidence="1" type="ORF">FEHR0123_LOCUS5162</name>
</gene>
<organism evidence="1">
    <name type="scientific">Favella ehrenbergii</name>
    <dbReference type="NCBI Taxonomy" id="182087"/>
    <lineage>
        <taxon>Eukaryota</taxon>
        <taxon>Sar</taxon>
        <taxon>Alveolata</taxon>
        <taxon>Ciliophora</taxon>
        <taxon>Intramacronucleata</taxon>
        <taxon>Spirotrichea</taxon>
        <taxon>Choreotrichia</taxon>
        <taxon>Tintinnida</taxon>
        <taxon>Xystonellidae</taxon>
        <taxon>Favella</taxon>
    </lineage>
</organism>
<name>A0A7S3I1H0_9SPIT</name>
<dbReference type="EMBL" id="HBIE01016636">
    <property type="protein sequence ID" value="CAE0310246.1"/>
    <property type="molecule type" value="Transcribed_RNA"/>
</dbReference>
<proteinExistence type="predicted"/>
<sequence length="106" mass="11439">MELDNENYLTDMAWKAYVLNPISFSDAAKGLKGALGIASDVHGLVTGNPLKLIDLIEKGGEAGKALANEWKEFKQNKAKYDAEKKAGTLQKSIKVADKGMKKTGKA</sequence>
<dbReference type="AlphaFoldDB" id="A0A7S3I1H0"/>